<keyword evidence="4" id="KW-0653">Protein transport</keyword>
<name>B4R635_DROSI</name>
<dbReference type="PhylomeDB" id="B4R635"/>
<feature type="region of interest" description="Disordered" evidence="5">
    <location>
        <begin position="156"/>
        <end position="245"/>
    </location>
</feature>
<dbReference type="GO" id="GO:0030125">
    <property type="term" value="C:clathrin vesicle coat"/>
    <property type="evidence" value="ECO:0007669"/>
    <property type="project" value="TreeGrafter"/>
</dbReference>
<dbReference type="STRING" id="7240.B4R635"/>
<dbReference type="OMA" id="NEGHRAQ"/>
<dbReference type="HOGENOM" id="CLU_069884_1_0_1"/>
<dbReference type="Proteomes" id="UP000000304">
    <property type="component" value="Chromosome X"/>
</dbReference>
<protein>
    <submittedName>
        <fullName evidence="7">GD15721</fullName>
    </submittedName>
</protein>
<dbReference type="Pfam" id="PF07933">
    <property type="entry name" value="DUF1681"/>
    <property type="match status" value="1"/>
</dbReference>
<reference evidence="7 8" key="1">
    <citation type="journal article" date="2007" name="Nature">
        <title>Evolution of genes and genomes on the Drosophila phylogeny.</title>
        <authorList>
            <consortium name="Drosophila 12 Genomes Consortium"/>
            <person name="Clark A.G."/>
            <person name="Eisen M.B."/>
            <person name="Smith D.R."/>
            <person name="Bergman C.M."/>
            <person name="Oliver B."/>
            <person name="Markow T.A."/>
            <person name="Kaufman T.C."/>
            <person name="Kellis M."/>
            <person name="Gelbart W."/>
            <person name="Iyer V.N."/>
            <person name="Pollard D.A."/>
            <person name="Sackton T.B."/>
            <person name="Larracuente A.M."/>
            <person name="Singh N.D."/>
            <person name="Abad J.P."/>
            <person name="Abt D.N."/>
            <person name="Adryan B."/>
            <person name="Aguade M."/>
            <person name="Akashi H."/>
            <person name="Anderson W.W."/>
            <person name="Aquadro C.F."/>
            <person name="Ardell D.H."/>
            <person name="Arguello R."/>
            <person name="Artieri C.G."/>
            <person name="Barbash D.A."/>
            <person name="Barker D."/>
            <person name="Barsanti P."/>
            <person name="Batterham P."/>
            <person name="Batzoglou S."/>
            <person name="Begun D."/>
            <person name="Bhutkar A."/>
            <person name="Blanco E."/>
            <person name="Bosak S.A."/>
            <person name="Bradley R.K."/>
            <person name="Brand A.D."/>
            <person name="Brent M.R."/>
            <person name="Brooks A.N."/>
            <person name="Brown R.H."/>
            <person name="Butlin R.K."/>
            <person name="Caggese C."/>
            <person name="Calvi B.R."/>
            <person name="Bernardo de Carvalho A."/>
            <person name="Caspi A."/>
            <person name="Castrezana S."/>
            <person name="Celniker S.E."/>
            <person name="Chang J.L."/>
            <person name="Chapple C."/>
            <person name="Chatterji S."/>
            <person name="Chinwalla A."/>
            <person name="Civetta A."/>
            <person name="Clifton S.W."/>
            <person name="Comeron J.M."/>
            <person name="Costello J.C."/>
            <person name="Coyne J.A."/>
            <person name="Daub J."/>
            <person name="David R.G."/>
            <person name="Delcher A.L."/>
            <person name="Delehaunty K."/>
            <person name="Do C.B."/>
            <person name="Ebling H."/>
            <person name="Edwards K."/>
            <person name="Eickbush T."/>
            <person name="Evans J.D."/>
            <person name="Filipski A."/>
            <person name="Findeiss S."/>
            <person name="Freyhult E."/>
            <person name="Fulton L."/>
            <person name="Fulton R."/>
            <person name="Garcia A.C."/>
            <person name="Gardiner A."/>
            <person name="Garfield D.A."/>
            <person name="Garvin B.E."/>
            <person name="Gibson G."/>
            <person name="Gilbert D."/>
            <person name="Gnerre S."/>
            <person name="Godfrey J."/>
            <person name="Good R."/>
            <person name="Gotea V."/>
            <person name="Gravely B."/>
            <person name="Greenberg A.J."/>
            <person name="Griffiths-Jones S."/>
            <person name="Gross S."/>
            <person name="Guigo R."/>
            <person name="Gustafson E.A."/>
            <person name="Haerty W."/>
            <person name="Hahn M.W."/>
            <person name="Halligan D.L."/>
            <person name="Halpern A.L."/>
            <person name="Halter G.M."/>
            <person name="Han M.V."/>
            <person name="Heger A."/>
            <person name="Hillier L."/>
            <person name="Hinrichs A.S."/>
            <person name="Holmes I."/>
            <person name="Hoskins R.A."/>
            <person name="Hubisz M.J."/>
            <person name="Hultmark D."/>
            <person name="Huntley M.A."/>
            <person name="Jaffe D.B."/>
            <person name="Jagadeeshan S."/>
            <person name="Jeck W.R."/>
            <person name="Johnson J."/>
            <person name="Jones C.D."/>
            <person name="Jordan W.C."/>
            <person name="Karpen G.H."/>
            <person name="Kataoka E."/>
            <person name="Keightley P.D."/>
            <person name="Kheradpour P."/>
            <person name="Kirkness E.F."/>
            <person name="Koerich L.B."/>
            <person name="Kristiansen K."/>
            <person name="Kudrna D."/>
            <person name="Kulathinal R.J."/>
            <person name="Kumar S."/>
            <person name="Kwok R."/>
            <person name="Lander E."/>
            <person name="Langley C.H."/>
            <person name="Lapoint R."/>
            <person name="Lazzaro B.P."/>
            <person name="Lee S.J."/>
            <person name="Levesque L."/>
            <person name="Li R."/>
            <person name="Lin C.F."/>
            <person name="Lin M.F."/>
            <person name="Lindblad-Toh K."/>
            <person name="Llopart A."/>
            <person name="Long M."/>
            <person name="Low L."/>
            <person name="Lozovsky E."/>
            <person name="Lu J."/>
            <person name="Luo M."/>
            <person name="Machado C.A."/>
            <person name="Makalowski W."/>
            <person name="Marzo M."/>
            <person name="Matsuda M."/>
            <person name="Matzkin L."/>
            <person name="McAllister B."/>
            <person name="McBride C.S."/>
            <person name="McKernan B."/>
            <person name="McKernan K."/>
            <person name="Mendez-Lago M."/>
            <person name="Minx P."/>
            <person name="Mollenhauer M.U."/>
            <person name="Montooth K."/>
            <person name="Mount S.M."/>
            <person name="Mu X."/>
            <person name="Myers E."/>
            <person name="Negre B."/>
            <person name="Newfeld S."/>
            <person name="Nielsen R."/>
            <person name="Noor M.A."/>
            <person name="O'Grady P."/>
            <person name="Pachter L."/>
            <person name="Papaceit M."/>
            <person name="Parisi M.J."/>
            <person name="Parisi M."/>
            <person name="Parts L."/>
            <person name="Pedersen J.S."/>
            <person name="Pesole G."/>
            <person name="Phillippy A.M."/>
            <person name="Ponting C.P."/>
            <person name="Pop M."/>
            <person name="Porcelli D."/>
            <person name="Powell J.R."/>
            <person name="Prohaska S."/>
            <person name="Pruitt K."/>
            <person name="Puig M."/>
            <person name="Quesneville H."/>
            <person name="Ram K.R."/>
            <person name="Rand D."/>
            <person name="Rasmussen M.D."/>
            <person name="Reed L.K."/>
            <person name="Reenan R."/>
            <person name="Reily A."/>
            <person name="Remington K.A."/>
            <person name="Rieger T.T."/>
            <person name="Ritchie M.G."/>
            <person name="Robin C."/>
            <person name="Rogers Y.H."/>
            <person name="Rohde C."/>
            <person name="Rozas J."/>
            <person name="Rubenfield M.J."/>
            <person name="Ruiz A."/>
            <person name="Russo S."/>
            <person name="Salzberg S.L."/>
            <person name="Sanchez-Gracia A."/>
            <person name="Saranga D.J."/>
            <person name="Sato H."/>
            <person name="Schaeffer S.W."/>
            <person name="Schatz M.C."/>
            <person name="Schlenke T."/>
            <person name="Schwartz R."/>
            <person name="Segarra C."/>
            <person name="Singh R.S."/>
            <person name="Sirot L."/>
            <person name="Sirota M."/>
            <person name="Sisneros N.B."/>
            <person name="Smith C.D."/>
            <person name="Smith T.F."/>
            <person name="Spieth J."/>
            <person name="Stage D.E."/>
            <person name="Stark A."/>
            <person name="Stephan W."/>
            <person name="Strausberg R.L."/>
            <person name="Strempel S."/>
            <person name="Sturgill D."/>
            <person name="Sutton G."/>
            <person name="Sutton G.G."/>
            <person name="Tao W."/>
            <person name="Teichmann S."/>
            <person name="Tobari Y.N."/>
            <person name="Tomimura Y."/>
            <person name="Tsolas J.M."/>
            <person name="Valente V.L."/>
            <person name="Venter E."/>
            <person name="Venter J.C."/>
            <person name="Vicario S."/>
            <person name="Vieira F.G."/>
            <person name="Vilella A.J."/>
            <person name="Villasante A."/>
            <person name="Walenz B."/>
            <person name="Wang J."/>
            <person name="Wasserman M."/>
            <person name="Watts T."/>
            <person name="Wilson D."/>
            <person name="Wilson R.K."/>
            <person name="Wing R.A."/>
            <person name="Wolfner M.F."/>
            <person name="Wong A."/>
            <person name="Wong G.K."/>
            <person name="Wu C.I."/>
            <person name="Wu G."/>
            <person name="Yamamoto D."/>
            <person name="Yang H.P."/>
            <person name="Yang S.P."/>
            <person name="Yorke J.A."/>
            <person name="Yoshida K."/>
            <person name="Zdobnov E."/>
            <person name="Zhang P."/>
            <person name="Zhang Y."/>
            <person name="Zimin A.V."/>
            <person name="Baldwin J."/>
            <person name="Abdouelleil A."/>
            <person name="Abdulkadir J."/>
            <person name="Abebe A."/>
            <person name="Abera B."/>
            <person name="Abreu J."/>
            <person name="Acer S.C."/>
            <person name="Aftuck L."/>
            <person name="Alexander A."/>
            <person name="An P."/>
            <person name="Anderson E."/>
            <person name="Anderson S."/>
            <person name="Arachi H."/>
            <person name="Azer M."/>
            <person name="Bachantsang P."/>
            <person name="Barry A."/>
            <person name="Bayul T."/>
            <person name="Berlin A."/>
            <person name="Bessette D."/>
            <person name="Bloom T."/>
            <person name="Blye J."/>
            <person name="Boguslavskiy L."/>
            <person name="Bonnet C."/>
            <person name="Boukhgalter B."/>
            <person name="Bourzgui I."/>
            <person name="Brown A."/>
            <person name="Cahill P."/>
            <person name="Channer S."/>
            <person name="Cheshatsang Y."/>
            <person name="Chuda L."/>
            <person name="Citroen M."/>
            <person name="Collymore A."/>
            <person name="Cooke P."/>
            <person name="Costello M."/>
            <person name="D'Aco K."/>
            <person name="Daza R."/>
            <person name="De Haan G."/>
            <person name="DeGray S."/>
            <person name="DeMaso C."/>
            <person name="Dhargay N."/>
            <person name="Dooley K."/>
            <person name="Dooley E."/>
            <person name="Doricent M."/>
            <person name="Dorje P."/>
            <person name="Dorjee K."/>
            <person name="Dupes A."/>
            <person name="Elong R."/>
            <person name="Falk J."/>
            <person name="Farina A."/>
            <person name="Faro S."/>
            <person name="Ferguson D."/>
            <person name="Fisher S."/>
            <person name="Foley C.D."/>
            <person name="Franke A."/>
            <person name="Friedrich D."/>
            <person name="Gadbois L."/>
            <person name="Gearin G."/>
            <person name="Gearin C.R."/>
            <person name="Giannoukos G."/>
            <person name="Goode T."/>
            <person name="Graham J."/>
            <person name="Grandbois E."/>
            <person name="Grewal S."/>
            <person name="Gyaltsen K."/>
            <person name="Hafez N."/>
            <person name="Hagos B."/>
            <person name="Hall J."/>
            <person name="Henson C."/>
            <person name="Hollinger A."/>
            <person name="Honan T."/>
            <person name="Huard M.D."/>
            <person name="Hughes L."/>
            <person name="Hurhula B."/>
            <person name="Husby M.E."/>
            <person name="Kamat A."/>
            <person name="Kanga B."/>
            <person name="Kashin S."/>
            <person name="Khazanovich D."/>
            <person name="Kisner P."/>
            <person name="Lance K."/>
            <person name="Lara M."/>
            <person name="Lee W."/>
            <person name="Lennon N."/>
            <person name="Letendre F."/>
            <person name="LeVine R."/>
            <person name="Lipovsky A."/>
            <person name="Liu X."/>
            <person name="Liu J."/>
            <person name="Liu S."/>
            <person name="Lokyitsang T."/>
            <person name="Lokyitsang Y."/>
            <person name="Lubonja R."/>
            <person name="Lui A."/>
            <person name="MacDonald P."/>
            <person name="Magnisalis V."/>
            <person name="Maru K."/>
            <person name="Matthews C."/>
            <person name="McCusker W."/>
            <person name="McDonough S."/>
            <person name="Mehta T."/>
            <person name="Meldrim J."/>
            <person name="Meneus L."/>
            <person name="Mihai O."/>
            <person name="Mihalev A."/>
            <person name="Mihova T."/>
            <person name="Mittelman R."/>
            <person name="Mlenga V."/>
            <person name="Montmayeur A."/>
            <person name="Mulrain L."/>
            <person name="Navidi A."/>
            <person name="Naylor J."/>
            <person name="Negash T."/>
            <person name="Nguyen T."/>
            <person name="Nguyen N."/>
            <person name="Nicol R."/>
            <person name="Norbu C."/>
            <person name="Norbu N."/>
            <person name="Novod N."/>
            <person name="O'Neill B."/>
            <person name="Osman S."/>
            <person name="Markiewicz E."/>
            <person name="Oyono O.L."/>
            <person name="Patti C."/>
            <person name="Phunkhang P."/>
            <person name="Pierre F."/>
            <person name="Priest M."/>
            <person name="Raghuraman S."/>
            <person name="Rege F."/>
            <person name="Reyes R."/>
            <person name="Rise C."/>
            <person name="Rogov P."/>
            <person name="Ross K."/>
            <person name="Ryan E."/>
            <person name="Settipalli S."/>
            <person name="Shea T."/>
            <person name="Sherpa N."/>
            <person name="Shi L."/>
            <person name="Shih D."/>
            <person name="Sparrow T."/>
            <person name="Spaulding J."/>
            <person name="Stalker J."/>
            <person name="Stange-Thomann N."/>
            <person name="Stavropoulos S."/>
            <person name="Stone C."/>
            <person name="Strader C."/>
            <person name="Tesfaye S."/>
            <person name="Thomson T."/>
            <person name="Thoulutsang Y."/>
            <person name="Thoulutsang D."/>
            <person name="Topham K."/>
            <person name="Topping I."/>
            <person name="Tsamla T."/>
            <person name="Vassiliev H."/>
            <person name="Vo A."/>
            <person name="Wangchuk T."/>
            <person name="Wangdi T."/>
            <person name="Weiand M."/>
            <person name="Wilkinson J."/>
            <person name="Wilson A."/>
            <person name="Yadav S."/>
            <person name="Young G."/>
            <person name="Yu Q."/>
            <person name="Zembek L."/>
            <person name="Zhong D."/>
            <person name="Zimmer A."/>
            <person name="Zwirko Z."/>
            <person name="Jaffe D.B."/>
            <person name="Alvarez P."/>
            <person name="Brockman W."/>
            <person name="Butler J."/>
            <person name="Chin C."/>
            <person name="Gnerre S."/>
            <person name="Grabherr M."/>
            <person name="Kleber M."/>
            <person name="Mauceli E."/>
            <person name="MacCallum I."/>
        </authorList>
    </citation>
    <scope>NUCLEOTIDE SEQUENCE [LARGE SCALE GENOMIC DNA]</scope>
    <source>
        <strain evidence="8">white501</strain>
    </source>
</reference>
<evidence type="ECO:0000256" key="1">
    <source>
        <dbReference type="ARBA" id="ARBA00007736"/>
    </source>
</evidence>
<organism evidence="7 8">
    <name type="scientific">Drosophila simulans</name>
    <name type="common">Fruit fly</name>
    <dbReference type="NCBI Taxonomy" id="7240"/>
    <lineage>
        <taxon>Eukaryota</taxon>
        <taxon>Metazoa</taxon>
        <taxon>Ecdysozoa</taxon>
        <taxon>Arthropoda</taxon>
        <taxon>Hexapoda</taxon>
        <taxon>Insecta</taxon>
        <taxon>Pterygota</taxon>
        <taxon>Neoptera</taxon>
        <taxon>Endopterygota</taxon>
        <taxon>Diptera</taxon>
        <taxon>Brachycera</taxon>
        <taxon>Muscomorpha</taxon>
        <taxon>Ephydroidea</taxon>
        <taxon>Drosophilidae</taxon>
        <taxon>Drosophila</taxon>
        <taxon>Sophophora</taxon>
    </lineage>
</organism>
<feature type="domain" description="NECAP PHear" evidence="6">
    <location>
        <begin position="3"/>
        <end position="157"/>
    </location>
</feature>
<dbReference type="EMBL" id="CM000366">
    <property type="protein sequence ID" value="EDX18139.1"/>
    <property type="molecule type" value="Genomic_DNA"/>
</dbReference>
<dbReference type="OrthoDB" id="10265489at2759"/>
<evidence type="ECO:0000259" key="6">
    <source>
        <dbReference type="Pfam" id="PF07933"/>
    </source>
</evidence>
<evidence type="ECO:0000256" key="5">
    <source>
        <dbReference type="SAM" id="MobiDB-lite"/>
    </source>
</evidence>
<evidence type="ECO:0000256" key="2">
    <source>
        <dbReference type="ARBA" id="ARBA00022448"/>
    </source>
</evidence>
<dbReference type="KEGG" id="dsi:Dsimw501_GD15721"/>
<dbReference type="Gene3D" id="2.30.29.30">
    <property type="entry name" value="Pleckstrin-homology domain (PH domain)/Phosphotyrosine-binding domain (PTB)"/>
    <property type="match status" value="1"/>
</dbReference>
<dbReference type="InterPro" id="IPR011993">
    <property type="entry name" value="PH-like_dom_sf"/>
</dbReference>
<gene>
    <name evidence="7" type="primary">Dsim\GD15721</name>
    <name evidence="7" type="ORF">Dsim_GD15721</name>
</gene>
<dbReference type="AlphaFoldDB" id="B4R635"/>
<comment type="similarity">
    <text evidence="1">Belongs to the NECAP family.</text>
</comment>
<dbReference type="SUPFAM" id="SSF50729">
    <property type="entry name" value="PH domain-like"/>
    <property type="match status" value="1"/>
</dbReference>
<feature type="compositionally biased region" description="Low complexity" evidence="5">
    <location>
        <begin position="226"/>
        <end position="245"/>
    </location>
</feature>
<keyword evidence="8" id="KW-1185">Reference proteome</keyword>
<feature type="compositionally biased region" description="Pro residues" evidence="5">
    <location>
        <begin position="181"/>
        <end position="198"/>
    </location>
</feature>
<dbReference type="GO" id="GO:0015031">
    <property type="term" value="P:protein transport"/>
    <property type="evidence" value="ECO:0007669"/>
    <property type="project" value="UniProtKB-KW"/>
</dbReference>
<dbReference type="Bgee" id="FBgn0187382">
    <property type="expression patterns" value="Expressed in female reproductive system and 3 other cell types or tissues"/>
</dbReference>
<evidence type="ECO:0000256" key="3">
    <source>
        <dbReference type="ARBA" id="ARBA00022583"/>
    </source>
</evidence>
<accession>B4R635</accession>
<dbReference type="InterPro" id="IPR012466">
    <property type="entry name" value="NECAP_PHear"/>
</dbReference>
<dbReference type="CDD" id="cd13228">
    <property type="entry name" value="PHear_NECAP"/>
    <property type="match status" value="1"/>
</dbReference>
<dbReference type="GO" id="GO:0006897">
    <property type="term" value="P:endocytosis"/>
    <property type="evidence" value="ECO:0007669"/>
    <property type="project" value="UniProtKB-KW"/>
</dbReference>
<evidence type="ECO:0000256" key="4">
    <source>
        <dbReference type="ARBA" id="ARBA00022927"/>
    </source>
</evidence>
<keyword evidence="3" id="KW-0254">Endocytosis</keyword>
<evidence type="ECO:0000313" key="8">
    <source>
        <dbReference type="Proteomes" id="UP000000304"/>
    </source>
</evidence>
<proteinExistence type="inferred from homology"/>
<evidence type="ECO:0000313" key="7">
    <source>
        <dbReference type="EMBL" id="EDX18139.1"/>
    </source>
</evidence>
<dbReference type="FunFam" id="2.30.29.30:FF:000064">
    <property type="entry name" value="Adaptin ear-binding coat-associated protein 1"/>
    <property type="match status" value="1"/>
</dbReference>
<dbReference type="PANTHER" id="PTHR12847:SF9">
    <property type="entry name" value="NECAP-LIKE PROTEIN CG9132"/>
    <property type="match status" value="1"/>
</dbReference>
<sequence>MEYESVLIVKPEVFIYKIPPRASNRGYRAGDWNLKEPTWTGRMRLVAKGTAVILKLEDKTSGALFANCPIDTYPGVAIEAVSDSSRYFVIRVQDDNGRSAFLGLGFGDRSDSFDLNVALQDHFKWVKNQEQIEKEKTEPKQELDLGFKEGETIKINMRITKKDGSEGSSRTGKNKGSSGVLPPPPGGLGKIAPPPAAAPAPTVRQSPGVSPAHRPAAGGSEWTDYASAGGNQGQQNSSNANWVQF</sequence>
<dbReference type="SMR" id="B4R635"/>
<dbReference type="PANTHER" id="PTHR12847">
    <property type="entry name" value="ATP-BINDING CASSETTE ABC TRANSPORTER-RELATED"/>
    <property type="match status" value="1"/>
</dbReference>
<keyword evidence="2" id="KW-0813">Transport</keyword>